<dbReference type="InterPro" id="IPR009937">
    <property type="entry name" value="Phage_holin_3_6"/>
</dbReference>
<feature type="compositionally biased region" description="Basic and acidic residues" evidence="1">
    <location>
        <begin position="118"/>
        <end position="135"/>
    </location>
</feature>
<feature type="compositionally biased region" description="Low complexity" evidence="1">
    <location>
        <begin position="260"/>
        <end position="270"/>
    </location>
</feature>
<keyword evidence="2" id="KW-1133">Transmembrane helix</keyword>
<accession>A0A3N1CNS7</accession>
<keyword evidence="2" id="KW-0812">Transmembrane</keyword>
<feature type="compositionally biased region" description="Basic and acidic residues" evidence="1">
    <location>
        <begin position="95"/>
        <end position="109"/>
    </location>
</feature>
<gene>
    <name evidence="3" type="ORF">EDD29_0467</name>
</gene>
<dbReference type="EMBL" id="RJKE01000001">
    <property type="protein sequence ID" value="ROO82979.1"/>
    <property type="molecule type" value="Genomic_DNA"/>
</dbReference>
<comment type="caution">
    <text evidence="3">The sequence shown here is derived from an EMBL/GenBank/DDBJ whole genome shotgun (WGS) entry which is preliminary data.</text>
</comment>
<evidence type="ECO:0000313" key="4">
    <source>
        <dbReference type="Proteomes" id="UP000272400"/>
    </source>
</evidence>
<evidence type="ECO:0000256" key="1">
    <source>
        <dbReference type="SAM" id="MobiDB-lite"/>
    </source>
</evidence>
<feature type="transmembrane region" description="Helical" evidence="2">
    <location>
        <begin position="192"/>
        <end position="214"/>
    </location>
</feature>
<protein>
    <submittedName>
        <fullName evidence="3">Putative superfamily III holin-X</fullName>
    </submittedName>
</protein>
<name>A0A3N1CNS7_9ACTN</name>
<feature type="compositionally biased region" description="Basic and acidic residues" evidence="1">
    <location>
        <begin position="69"/>
        <end position="83"/>
    </location>
</feature>
<keyword evidence="4" id="KW-1185">Reference proteome</keyword>
<dbReference type="Pfam" id="PF07332">
    <property type="entry name" value="Phage_holin_3_6"/>
    <property type="match status" value="1"/>
</dbReference>
<keyword evidence="2" id="KW-0472">Membrane</keyword>
<feature type="compositionally biased region" description="Basic and acidic residues" evidence="1">
    <location>
        <begin position="242"/>
        <end position="259"/>
    </location>
</feature>
<evidence type="ECO:0000256" key="2">
    <source>
        <dbReference type="SAM" id="Phobius"/>
    </source>
</evidence>
<feature type="region of interest" description="Disordered" evidence="1">
    <location>
        <begin position="1"/>
        <end position="135"/>
    </location>
</feature>
<dbReference type="AlphaFoldDB" id="A0A3N1CNS7"/>
<proteinExistence type="predicted"/>
<feature type="transmembrane region" description="Helical" evidence="2">
    <location>
        <begin position="220"/>
        <end position="238"/>
    </location>
</feature>
<dbReference type="RefSeq" id="WP_170201266.1">
    <property type="nucleotide sequence ID" value="NZ_RJKE01000001.1"/>
</dbReference>
<evidence type="ECO:0000313" key="3">
    <source>
        <dbReference type="EMBL" id="ROO82979.1"/>
    </source>
</evidence>
<reference evidence="3 4" key="1">
    <citation type="submission" date="2018-11" db="EMBL/GenBank/DDBJ databases">
        <title>Sequencing the genomes of 1000 actinobacteria strains.</title>
        <authorList>
            <person name="Klenk H.-P."/>
        </authorList>
    </citation>
    <scope>NUCLEOTIDE SEQUENCE [LARGE SCALE GENOMIC DNA]</scope>
    <source>
        <strain evidence="3 4">DSM 44254</strain>
    </source>
</reference>
<sequence>MTEADPENQPVPQPRREAPPQAVTAEPVADRRVAGGPAQERPAYDQPAYDQPAYEGRQQPAPPRPEQPAYDRPHDQPYDRSAYERQPAGQGYAAEEPRTERVIPGRRADTAPPAPERYGTRPDHAEEAADRDRREAAGRIEDAGNSLQSSVGRLFQQASEEMARMVRAEVRSAAAEAANAREAAITEQRGKLTAAGVAGALGAAALVVALIAVLALFVPLWAASMGVGVVLVAAAAALGRKDARETSRTGRETPKDAKALRAPRTAQAAPTREDIPAPQYARR</sequence>
<organism evidence="3 4">
    <name type="scientific">Actinocorallia herbida</name>
    <dbReference type="NCBI Taxonomy" id="58109"/>
    <lineage>
        <taxon>Bacteria</taxon>
        <taxon>Bacillati</taxon>
        <taxon>Actinomycetota</taxon>
        <taxon>Actinomycetes</taxon>
        <taxon>Streptosporangiales</taxon>
        <taxon>Thermomonosporaceae</taxon>
        <taxon>Actinocorallia</taxon>
    </lineage>
</organism>
<dbReference type="Proteomes" id="UP000272400">
    <property type="component" value="Unassembled WGS sequence"/>
</dbReference>
<feature type="region of interest" description="Disordered" evidence="1">
    <location>
        <begin position="242"/>
        <end position="283"/>
    </location>
</feature>